<dbReference type="InterPro" id="IPR037066">
    <property type="entry name" value="Plug_dom_sf"/>
</dbReference>
<dbReference type="NCBIfam" id="TIGR04056">
    <property type="entry name" value="OMP_RagA_SusC"/>
    <property type="match status" value="1"/>
</dbReference>
<name>A0A2P8C643_9BACT</name>
<dbReference type="PROSITE" id="PS52016">
    <property type="entry name" value="TONB_DEPENDENT_REC_3"/>
    <property type="match status" value="1"/>
</dbReference>
<dbReference type="EMBL" id="BLAU01000001">
    <property type="protein sequence ID" value="GET23022.1"/>
    <property type="molecule type" value="Genomic_DNA"/>
</dbReference>
<evidence type="ECO:0000256" key="7">
    <source>
        <dbReference type="PROSITE-ProRule" id="PRU01360"/>
    </source>
</evidence>
<keyword evidence="8" id="KW-0732">Signal</keyword>
<dbReference type="Gene3D" id="2.40.170.20">
    <property type="entry name" value="TonB-dependent receptor, beta-barrel domain"/>
    <property type="match status" value="1"/>
</dbReference>
<evidence type="ECO:0000256" key="8">
    <source>
        <dbReference type="SAM" id="SignalP"/>
    </source>
</evidence>
<evidence type="ECO:0000313" key="13">
    <source>
        <dbReference type="Proteomes" id="UP000396862"/>
    </source>
</evidence>
<proteinExistence type="inferred from homology"/>
<gene>
    <name evidence="11" type="ORF">CLV93_11617</name>
    <name evidence="10" type="ORF">JCM18694_32680</name>
</gene>
<dbReference type="AlphaFoldDB" id="A0A2P8C643"/>
<dbReference type="RefSeq" id="WP_106543838.1">
    <property type="nucleotide sequence ID" value="NZ_BLAU01000001.1"/>
</dbReference>
<dbReference type="Gene3D" id="2.170.130.10">
    <property type="entry name" value="TonB-dependent receptor, plug domain"/>
    <property type="match status" value="1"/>
</dbReference>
<feature type="signal peptide" evidence="8">
    <location>
        <begin position="1"/>
        <end position="27"/>
    </location>
</feature>
<dbReference type="Proteomes" id="UP000396862">
    <property type="component" value="Unassembled WGS sequence"/>
</dbReference>
<evidence type="ECO:0000256" key="5">
    <source>
        <dbReference type="ARBA" id="ARBA00023136"/>
    </source>
</evidence>
<dbReference type="InterPro" id="IPR023996">
    <property type="entry name" value="TonB-dep_OMP_SusC/RagA"/>
</dbReference>
<dbReference type="Pfam" id="PF07715">
    <property type="entry name" value="Plug"/>
    <property type="match status" value="1"/>
</dbReference>
<dbReference type="InterPro" id="IPR012910">
    <property type="entry name" value="Plug_dom"/>
</dbReference>
<sequence length="1065" mass="117955">MMKTDTIKRRITVTFFLLFSVTFVALAQNIKVTGKVTDKKTGESIPGVSILVEGTAQGTVTDYNGVYTLDVPGNARLTFKFVGYQPQTIPVDNRRTINVILQEDVKSLDEVVVVGYGQMKRSDLTGSVVSVSDNAIQESVPTSIDQVLKGRAAGVQVQQNSGMPGASTSIRIRGINSLSASNEPIYVIDGVIIDGGATSAGNTNTSALASINPADIVSMDILKDASATAIYGARGSNGVIIITTKRGQKGRATINYNGYVGWQQIPTKLDVLDLQQYATHRNTLADLGLINYNNNFVRPDLLGKGTDWQNELFRTASMNNHYLSISGGDEKNTYNLGAGYSNQNGIAAGSGFERLNLTGSFDSQVKSYMKAGVNFAFSNTYQKLTVSDQSLVITALKTTPDVPVRNPDGSFAASNEQYMPTNPMAMAMLIDNQKETAGIRSNTYVELTPEVLKGLSFRTEFSFDFNFINTYRFQPTYHLSETQFRDDNEGTYTKQYNKFWSWRNILTYDRTFGQHKVTAMYGFEMQKSSWDFLSGTRNGYPTNGATDLTLGDATTAANNGYTGASSLLSNFGRIFYSYADRYLLTTTLRYDQSSKFARNKRAGWFPSAALAWKVSNEDFLKDNTVINNLKLRLGWGLVGNQNIPDNYAWLAAYTTATTNWGTGLIAANTPNEDLTWESTSSSNVGLDLSLFQNRIEFIGDVYYKKTQNLLLQASLPAYVGTSGQGASGRPWVNLGSLENKGIELTLNTVNISHNKFHWRSNFVFTLNRNKVLSINTQTGEDVRSIDDSSWGATGSTIINRTIVGQPIGQFYGYQVIGRFEKATDFYYKDKDGNIKRVPVMSNLPIDEQNGVWIGDYIYKDQNHDGVIDQKDRTFIGNPEPKFTYGVGNSFTYGNLSLSVFLTGSYGNDVINYARRYMGNPRRNISNLFAYAIDYAKTGLIDPNGPNDYRNVQITGGDPHMSRLPQSTATSDYDFAFSDRFVENGSYLRIQNISLEYTLPQRWVRKVGMSNVKVYSNLQNVYTFTNYSGFDPEVGISYSGGNQLNGVDNGRYPSPRIYTVGVNVTF</sequence>
<evidence type="ECO:0000256" key="6">
    <source>
        <dbReference type="ARBA" id="ARBA00023237"/>
    </source>
</evidence>
<dbReference type="NCBIfam" id="TIGR04057">
    <property type="entry name" value="SusC_RagA_signa"/>
    <property type="match status" value="1"/>
</dbReference>
<dbReference type="InterPro" id="IPR008969">
    <property type="entry name" value="CarboxyPept-like_regulatory"/>
</dbReference>
<evidence type="ECO:0000313" key="10">
    <source>
        <dbReference type="EMBL" id="GET23022.1"/>
    </source>
</evidence>
<comment type="similarity">
    <text evidence="7">Belongs to the TonB-dependent receptor family.</text>
</comment>
<dbReference type="InterPro" id="IPR023997">
    <property type="entry name" value="TonB-dep_OMP_SusC/RagA_CS"/>
</dbReference>
<protein>
    <submittedName>
        <fullName evidence="10">SusC/RagA family TonB-linked outer membrane protein</fullName>
    </submittedName>
    <submittedName>
        <fullName evidence="11">TonB-linked SusC/RagA family outer membrane protein</fullName>
    </submittedName>
</protein>
<reference evidence="11 12" key="1">
    <citation type="submission" date="2018-03" db="EMBL/GenBank/DDBJ databases">
        <title>Genomic Encyclopedia of Archaeal and Bacterial Type Strains, Phase II (KMG-II): from individual species to whole genera.</title>
        <authorList>
            <person name="Goeker M."/>
        </authorList>
    </citation>
    <scope>NUCLEOTIDE SEQUENCE [LARGE SCALE GENOMIC DNA]</scope>
    <source>
        <strain evidence="11 12">DSM 27267</strain>
    </source>
</reference>
<accession>A0A2P8C643</accession>
<reference evidence="10 13" key="2">
    <citation type="submission" date="2019-10" db="EMBL/GenBank/DDBJ databases">
        <title>Prolixibacter strains distinguished by the presence of nitrate reductase genes were adept at nitrate-dependent anaerobic corrosion of metallic iron and carbon steel.</title>
        <authorList>
            <person name="Iino T."/>
            <person name="Shono N."/>
            <person name="Ito K."/>
            <person name="Nakamura R."/>
            <person name="Sueoka K."/>
            <person name="Harayama S."/>
            <person name="Ohkuma M."/>
        </authorList>
    </citation>
    <scope>NUCLEOTIDE SEQUENCE [LARGE SCALE GENOMIC DNA]</scope>
    <source>
        <strain evidence="10 13">MIC1-1</strain>
    </source>
</reference>
<comment type="subcellular location">
    <subcellularLocation>
        <location evidence="1 7">Cell outer membrane</location>
        <topology evidence="1 7">Multi-pass membrane protein</topology>
    </subcellularLocation>
</comment>
<dbReference type="InterPro" id="IPR036942">
    <property type="entry name" value="Beta-barrel_TonB_sf"/>
</dbReference>
<evidence type="ECO:0000256" key="1">
    <source>
        <dbReference type="ARBA" id="ARBA00004571"/>
    </source>
</evidence>
<comment type="caution">
    <text evidence="11">The sequence shown here is derived from an EMBL/GenBank/DDBJ whole genome shotgun (WGS) entry which is preliminary data.</text>
</comment>
<dbReference type="Proteomes" id="UP000240621">
    <property type="component" value="Unassembled WGS sequence"/>
</dbReference>
<keyword evidence="4 7" id="KW-0812">Transmembrane</keyword>
<dbReference type="SUPFAM" id="SSF49464">
    <property type="entry name" value="Carboxypeptidase regulatory domain-like"/>
    <property type="match status" value="1"/>
</dbReference>
<organism evidence="11 12">
    <name type="scientific">Prolixibacter denitrificans</name>
    <dbReference type="NCBI Taxonomy" id="1541063"/>
    <lineage>
        <taxon>Bacteria</taxon>
        <taxon>Pseudomonadati</taxon>
        <taxon>Bacteroidota</taxon>
        <taxon>Bacteroidia</taxon>
        <taxon>Marinilabiliales</taxon>
        <taxon>Prolixibacteraceae</taxon>
        <taxon>Prolixibacter</taxon>
    </lineage>
</organism>
<dbReference type="OrthoDB" id="9768177at2"/>
<keyword evidence="6 7" id="KW-0998">Cell outer membrane</keyword>
<keyword evidence="2 7" id="KW-0813">Transport</keyword>
<dbReference type="EMBL" id="PYGC01000016">
    <property type="protein sequence ID" value="PSK80438.1"/>
    <property type="molecule type" value="Genomic_DNA"/>
</dbReference>
<keyword evidence="5 7" id="KW-0472">Membrane</keyword>
<dbReference type="Gene3D" id="2.60.40.1120">
    <property type="entry name" value="Carboxypeptidase-like, regulatory domain"/>
    <property type="match status" value="1"/>
</dbReference>
<evidence type="ECO:0000256" key="3">
    <source>
        <dbReference type="ARBA" id="ARBA00022452"/>
    </source>
</evidence>
<keyword evidence="13" id="KW-1185">Reference proteome</keyword>
<feature type="domain" description="TonB-dependent receptor plug" evidence="9">
    <location>
        <begin position="121"/>
        <end position="239"/>
    </location>
</feature>
<evidence type="ECO:0000313" key="11">
    <source>
        <dbReference type="EMBL" id="PSK80438.1"/>
    </source>
</evidence>
<dbReference type="InterPro" id="IPR039426">
    <property type="entry name" value="TonB-dep_rcpt-like"/>
</dbReference>
<dbReference type="SUPFAM" id="SSF56935">
    <property type="entry name" value="Porins"/>
    <property type="match status" value="1"/>
</dbReference>
<keyword evidence="3 7" id="KW-1134">Transmembrane beta strand</keyword>
<evidence type="ECO:0000256" key="2">
    <source>
        <dbReference type="ARBA" id="ARBA00022448"/>
    </source>
</evidence>
<dbReference type="Pfam" id="PF13715">
    <property type="entry name" value="CarbopepD_reg_2"/>
    <property type="match status" value="1"/>
</dbReference>
<evidence type="ECO:0000259" key="9">
    <source>
        <dbReference type="Pfam" id="PF07715"/>
    </source>
</evidence>
<evidence type="ECO:0000313" key="12">
    <source>
        <dbReference type="Proteomes" id="UP000240621"/>
    </source>
</evidence>
<feature type="chain" id="PRO_5015131150" evidence="8">
    <location>
        <begin position="28"/>
        <end position="1065"/>
    </location>
</feature>
<evidence type="ECO:0000256" key="4">
    <source>
        <dbReference type="ARBA" id="ARBA00022692"/>
    </source>
</evidence>
<dbReference type="GO" id="GO:0009279">
    <property type="term" value="C:cell outer membrane"/>
    <property type="evidence" value="ECO:0007669"/>
    <property type="project" value="UniProtKB-SubCell"/>
</dbReference>